<organism evidence="1 2">
    <name type="scientific">Aspergillus brunneoviolaceus CBS 621.78</name>
    <dbReference type="NCBI Taxonomy" id="1450534"/>
    <lineage>
        <taxon>Eukaryota</taxon>
        <taxon>Fungi</taxon>
        <taxon>Dikarya</taxon>
        <taxon>Ascomycota</taxon>
        <taxon>Pezizomycotina</taxon>
        <taxon>Eurotiomycetes</taxon>
        <taxon>Eurotiomycetidae</taxon>
        <taxon>Eurotiales</taxon>
        <taxon>Aspergillaceae</taxon>
        <taxon>Aspergillus</taxon>
        <taxon>Aspergillus subgen. Circumdati</taxon>
    </lineage>
</organism>
<name>A0ACD1FYL0_9EURO</name>
<sequence length="620" mass="70840">MCSTMSRFTTIKSLYDQAQICDAMLQELVSHRVQRTLSFADVHNTFRRFVKESRFLTSKKASVRYQAKHQTTMDLFTYLFRLIRVNLLVLLVRKAPRVTFLENVYNLINKMRVHLLTSDARSKKGHGGKSKHRLRKHEEDPSMFSVLDADNNDVTSRFKDFVFRIIKQMFPCVDSKLQARIGTRLVDSRIAIGYHQHKHRGRSRGSSSKRKTVRERKQPLRDMPDVFAWPPMPRCKDGEPEFRCPYCMVYFPVGDFDEVRWEDHVLQDVRPYLCLWGSCSSVFGSMKAWIKHMDDHRRASAGGQAHPLEQCPFCGLRDEDHGSGGHGNEGLLRHIAGHLDYLALLALPGPMDTLLEMHLQGRRIGIEQYEHADDARGRQRSRSDLAAFASAIGDVSSRSPSPLRIRDRDSMMVELDRSSVRGGDPEGNPEGEHHGEQEPHAEYEENPFRDSAEDESSDEEPEKHRDLHSDEEDHADNEEEEYHDDQPEEEVVDAPEDISLIAQEERPQSPEEVLENQPDADPDPSEINPEADQEEESGGSDAEEQDRASNPDDDDDDDDPEAGPQGTLDDSRRKNRGSKIPKLKKSPSPEDETRGRRSGSRMPQRVSFPVQTGSYKSLFN</sequence>
<evidence type="ECO:0000313" key="1">
    <source>
        <dbReference type="EMBL" id="RAH42069.1"/>
    </source>
</evidence>
<proteinExistence type="predicted"/>
<accession>A0ACD1FYL0</accession>
<dbReference type="Proteomes" id="UP000249057">
    <property type="component" value="Unassembled WGS sequence"/>
</dbReference>
<keyword evidence="2" id="KW-1185">Reference proteome</keyword>
<evidence type="ECO:0000313" key="2">
    <source>
        <dbReference type="Proteomes" id="UP000249057"/>
    </source>
</evidence>
<gene>
    <name evidence="1" type="ORF">BO95DRAFT_505277</name>
</gene>
<protein>
    <submittedName>
        <fullName evidence="1">Uncharacterized protein</fullName>
    </submittedName>
</protein>
<reference evidence="1" key="1">
    <citation type="submission" date="2018-02" db="EMBL/GenBank/DDBJ databases">
        <title>The genomes of Aspergillus section Nigri reveals drivers in fungal speciation.</title>
        <authorList>
            <consortium name="DOE Joint Genome Institute"/>
            <person name="Vesth T.C."/>
            <person name="Nybo J."/>
            <person name="Theobald S."/>
            <person name="Brandl J."/>
            <person name="Frisvad J.C."/>
            <person name="Nielsen K.F."/>
            <person name="Lyhne E.K."/>
            <person name="Kogle M.E."/>
            <person name="Kuo A."/>
            <person name="Riley R."/>
            <person name="Clum A."/>
            <person name="Nolan M."/>
            <person name="Lipzen A."/>
            <person name="Salamov A."/>
            <person name="Henrissat B."/>
            <person name="Wiebenga A."/>
            <person name="De vries R.P."/>
            <person name="Grigoriev I.V."/>
            <person name="Mortensen U.H."/>
            <person name="Andersen M.R."/>
            <person name="Baker S.E."/>
        </authorList>
    </citation>
    <scope>NUCLEOTIDE SEQUENCE</scope>
    <source>
        <strain evidence="1">CBS 621.78</strain>
    </source>
</reference>
<dbReference type="EMBL" id="KZ825379">
    <property type="protein sequence ID" value="RAH42069.1"/>
    <property type="molecule type" value="Genomic_DNA"/>
</dbReference>